<feature type="domain" description="Maelstrom" evidence="9">
    <location>
        <begin position="40"/>
        <end position="137"/>
    </location>
</feature>
<keyword evidence="8" id="KW-0539">Nucleus</keyword>
<dbReference type="InterPro" id="IPR024970">
    <property type="entry name" value="Maelstrom"/>
</dbReference>
<dbReference type="Proteomes" id="UP000299102">
    <property type="component" value="Unassembled WGS sequence"/>
</dbReference>
<evidence type="ECO:0000256" key="7">
    <source>
        <dbReference type="ARBA" id="ARBA00023158"/>
    </source>
</evidence>
<organism evidence="10 11">
    <name type="scientific">Eumeta variegata</name>
    <name type="common">Bagworm moth</name>
    <name type="synonym">Eumeta japonica</name>
    <dbReference type="NCBI Taxonomy" id="151549"/>
    <lineage>
        <taxon>Eukaryota</taxon>
        <taxon>Metazoa</taxon>
        <taxon>Ecdysozoa</taxon>
        <taxon>Arthropoda</taxon>
        <taxon>Hexapoda</taxon>
        <taxon>Insecta</taxon>
        <taxon>Pterygota</taxon>
        <taxon>Neoptera</taxon>
        <taxon>Endopterygota</taxon>
        <taxon>Lepidoptera</taxon>
        <taxon>Glossata</taxon>
        <taxon>Ditrysia</taxon>
        <taxon>Tineoidea</taxon>
        <taxon>Psychidae</taxon>
        <taxon>Oiketicinae</taxon>
        <taxon>Eumeta</taxon>
    </lineage>
</organism>
<comment type="caution">
    <text evidence="10">The sequence shown here is derived from an EMBL/GenBank/DDBJ whole genome shotgun (WGS) entry which is preliminary data.</text>
</comment>
<evidence type="ECO:0000256" key="2">
    <source>
        <dbReference type="ARBA" id="ARBA00004496"/>
    </source>
</evidence>
<evidence type="ECO:0000259" key="9">
    <source>
        <dbReference type="Pfam" id="PF13017"/>
    </source>
</evidence>
<dbReference type="OrthoDB" id="24555at2759"/>
<proteinExistence type="inferred from homology"/>
<sequence>MRLRSCSSCRTLLLQSLSDKDLCLASRGLVEVLLCVVSNDLFFRIYKLPTLFFHLKKTLATNECEAYPTESLALAALQRDLYQTSPGIACAYHEQVDKSIVCSMSRAKRWVYTIFDECCESANITMVPGKHLPDDTNVEALALFKEHNEEKKLCKRNVSPF</sequence>
<dbReference type="GO" id="GO:0007283">
    <property type="term" value="P:spermatogenesis"/>
    <property type="evidence" value="ECO:0007669"/>
    <property type="project" value="TreeGrafter"/>
</dbReference>
<dbReference type="Pfam" id="PF13017">
    <property type="entry name" value="Maelstrom"/>
    <property type="match status" value="1"/>
</dbReference>
<comment type="similarity">
    <text evidence="3">Belongs to the maelstrom family.</text>
</comment>
<keyword evidence="4" id="KW-0963">Cytoplasm</keyword>
<dbReference type="GO" id="GO:0043565">
    <property type="term" value="F:sequence-specific DNA binding"/>
    <property type="evidence" value="ECO:0007669"/>
    <property type="project" value="TreeGrafter"/>
</dbReference>
<dbReference type="STRING" id="151549.A0A4C2ACX7"/>
<evidence type="ECO:0000256" key="6">
    <source>
        <dbReference type="ARBA" id="ARBA00023125"/>
    </source>
</evidence>
<reference evidence="10 11" key="1">
    <citation type="journal article" date="2019" name="Commun. Biol.">
        <title>The bagworm genome reveals a unique fibroin gene that provides high tensile strength.</title>
        <authorList>
            <person name="Kono N."/>
            <person name="Nakamura H."/>
            <person name="Ohtoshi R."/>
            <person name="Tomita M."/>
            <person name="Numata K."/>
            <person name="Arakawa K."/>
        </authorList>
    </citation>
    <scope>NUCLEOTIDE SEQUENCE [LARGE SCALE GENOMIC DNA]</scope>
</reference>
<gene>
    <name evidence="10" type="primary">mael</name>
    <name evidence="10" type="ORF">EVAR_102316_1</name>
</gene>
<dbReference type="PANTHER" id="PTHR21358">
    <property type="entry name" value="PROTEIN MAELSTROM HOMOLOG"/>
    <property type="match status" value="1"/>
</dbReference>
<accession>A0A4C2ACX7</accession>
<evidence type="ECO:0000313" key="11">
    <source>
        <dbReference type="Proteomes" id="UP000299102"/>
    </source>
</evidence>
<name>A0A4C2ACX7_EUMVA</name>
<comment type="subcellular location">
    <subcellularLocation>
        <location evidence="2">Cytoplasm</location>
    </subcellularLocation>
    <subcellularLocation>
        <location evidence="1">Nucleus</location>
    </subcellularLocation>
</comment>
<dbReference type="InterPro" id="IPR039259">
    <property type="entry name" value="Protein_maelstrom"/>
</dbReference>
<dbReference type="AlphaFoldDB" id="A0A4C2ACX7"/>
<keyword evidence="11" id="KW-1185">Reference proteome</keyword>
<protein>
    <submittedName>
        <fullName evidence="10">Protein maelstrom homolog</fullName>
    </submittedName>
</protein>
<evidence type="ECO:0000256" key="1">
    <source>
        <dbReference type="ARBA" id="ARBA00004123"/>
    </source>
</evidence>
<keyword evidence="6" id="KW-0238">DNA-binding</keyword>
<evidence type="ECO:0000256" key="4">
    <source>
        <dbReference type="ARBA" id="ARBA00022490"/>
    </source>
</evidence>
<dbReference type="GO" id="GO:0045892">
    <property type="term" value="P:negative regulation of DNA-templated transcription"/>
    <property type="evidence" value="ECO:0007669"/>
    <property type="project" value="TreeGrafter"/>
</dbReference>
<dbReference type="EMBL" id="BGZK01003030">
    <property type="protein sequence ID" value="GBP97930.1"/>
    <property type="molecule type" value="Genomic_DNA"/>
</dbReference>
<evidence type="ECO:0000313" key="10">
    <source>
        <dbReference type="EMBL" id="GBP97930.1"/>
    </source>
</evidence>
<dbReference type="PANTHER" id="PTHR21358:SF4">
    <property type="entry name" value="PROTEIN MAELSTROM HOMOLOG"/>
    <property type="match status" value="1"/>
</dbReference>
<evidence type="ECO:0000256" key="3">
    <source>
        <dbReference type="ARBA" id="ARBA00007057"/>
    </source>
</evidence>
<dbReference type="GO" id="GO:0043186">
    <property type="term" value="C:P granule"/>
    <property type="evidence" value="ECO:0007669"/>
    <property type="project" value="TreeGrafter"/>
</dbReference>
<keyword evidence="7" id="KW-0943">RNA-mediated gene silencing</keyword>
<dbReference type="GO" id="GO:0034587">
    <property type="term" value="P:piRNA processing"/>
    <property type="evidence" value="ECO:0007669"/>
    <property type="project" value="TreeGrafter"/>
</dbReference>
<dbReference type="GO" id="GO:0030154">
    <property type="term" value="P:cell differentiation"/>
    <property type="evidence" value="ECO:0007669"/>
    <property type="project" value="UniProtKB-KW"/>
</dbReference>
<evidence type="ECO:0000256" key="5">
    <source>
        <dbReference type="ARBA" id="ARBA00022782"/>
    </source>
</evidence>
<keyword evidence="5" id="KW-0221">Differentiation</keyword>
<dbReference type="GO" id="GO:0060964">
    <property type="term" value="P:regulation of miRNA-mediated gene silencing"/>
    <property type="evidence" value="ECO:0007669"/>
    <property type="project" value="InterPro"/>
</dbReference>
<dbReference type="GO" id="GO:0005634">
    <property type="term" value="C:nucleus"/>
    <property type="evidence" value="ECO:0007669"/>
    <property type="project" value="UniProtKB-SubCell"/>
</dbReference>
<evidence type="ECO:0000256" key="8">
    <source>
        <dbReference type="ARBA" id="ARBA00023242"/>
    </source>
</evidence>
<dbReference type="GO" id="GO:0007140">
    <property type="term" value="P:male meiotic nuclear division"/>
    <property type="evidence" value="ECO:0007669"/>
    <property type="project" value="TreeGrafter"/>
</dbReference>